<dbReference type="AlphaFoldDB" id="A0A067PYA3"/>
<dbReference type="EMBL" id="KL197716">
    <property type="protein sequence ID" value="KDQ58850.1"/>
    <property type="molecule type" value="Genomic_DNA"/>
</dbReference>
<gene>
    <name evidence="1" type="ORF">JAAARDRAFT_646181</name>
</gene>
<name>A0A067PYA3_9AGAM</name>
<evidence type="ECO:0000313" key="1">
    <source>
        <dbReference type="EMBL" id="KDQ58850.1"/>
    </source>
</evidence>
<organism evidence="1 2">
    <name type="scientific">Jaapia argillacea MUCL 33604</name>
    <dbReference type="NCBI Taxonomy" id="933084"/>
    <lineage>
        <taxon>Eukaryota</taxon>
        <taxon>Fungi</taxon>
        <taxon>Dikarya</taxon>
        <taxon>Basidiomycota</taxon>
        <taxon>Agaricomycotina</taxon>
        <taxon>Agaricomycetes</taxon>
        <taxon>Agaricomycetidae</taxon>
        <taxon>Jaapiales</taxon>
        <taxon>Jaapiaceae</taxon>
        <taxon>Jaapia</taxon>
    </lineage>
</organism>
<protein>
    <submittedName>
        <fullName evidence="1">Uncharacterized protein</fullName>
    </submittedName>
</protein>
<dbReference type="InParanoid" id="A0A067PYA3"/>
<dbReference type="Proteomes" id="UP000027265">
    <property type="component" value="Unassembled WGS sequence"/>
</dbReference>
<accession>A0A067PYA3</accession>
<proteinExistence type="predicted"/>
<evidence type="ECO:0000313" key="2">
    <source>
        <dbReference type="Proteomes" id="UP000027265"/>
    </source>
</evidence>
<dbReference type="HOGENOM" id="CLU_2085181_0_0_1"/>
<reference evidence="2" key="1">
    <citation type="journal article" date="2014" name="Proc. Natl. Acad. Sci. U.S.A.">
        <title>Extensive sampling of basidiomycete genomes demonstrates inadequacy of the white-rot/brown-rot paradigm for wood decay fungi.</title>
        <authorList>
            <person name="Riley R."/>
            <person name="Salamov A.A."/>
            <person name="Brown D.W."/>
            <person name="Nagy L.G."/>
            <person name="Floudas D."/>
            <person name="Held B.W."/>
            <person name="Levasseur A."/>
            <person name="Lombard V."/>
            <person name="Morin E."/>
            <person name="Otillar R."/>
            <person name="Lindquist E.A."/>
            <person name="Sun H."/>
            <person name="LaButti K.M."/>
            <person name="Schmutz J."/>
            <person name="Jabbour D."/>
            <person name="Luo H."/>
            <person name="Baker S.E."/>
            <person name="Pisabarro A.G."/>
            <person name="Walton J.D."/>
            <person name="Blanchette R.A."/>
            <person name="Henrissat B."/>
            <person name="Martin F."/>
            <person name="Cullen D."/>
            <person name="Hibbett D.S."/>
            <person name="Grigoriev I.V."/>
        </authorList>
    </citation>
    <scope>NUCLEOTIDE SEQUENCE [LARGE SCALE GENOMIC DNA]</scope>
    <source>
        <strain evidence="2">MUCL 33604</strain>
    </source>
</reference>
<sequence>MGLRTITCPPRYEPEDCPFGSNSPVCSRHSPVDCLPKSTYPSHLILFPSSPTSGDASISGPIVSCEEVVVRFANHSSLLPPPPPLFVKSYLWRRIDAVGFRLNDRLWGRQAFGRVLG</sequence>
<keyword evidence="2" id="KW-1185">Reference proteome</keyword>